<evidence type="ECO:0000313" key="6">
    <source>
        <dbReference type="EMBL" id="MCA5005711.1"/>
    </source>
</evidence>
<dbReference type="PANTHER" id="PTHR30417:SF1">
    <property type="entry name" value="N-ACETYLMURAMOYL-L-ALANINE AMIDASE AMID"/>
    <property type="match status" value="1"/>
</dbReference>
<evidence type="ECO:0000256" key="3">
    <source>
        <dbReference type="ARBA" id="ARBA00022801"/>
    </source>
</evidence>
<dbReference type="SUPFAM" id="SSF55846">
    <property type="entry name" value="N-acetylmuramoyl-L-alanine amidase-like"/>
    <property type="match status" value="1"/>
</dbReference>
<dbReference type="InterPro" id="IPR051206">
    <property type="entry name" value="NAMLAA_amidase_2"/>
</dbReference>
<keyword evidence="3" id="KW-0378">Hydrolase</keyword>
<evidence type="ECO:0000256" key="1">
    <source>
        <dbReference type="ARBA" id="ARBA00001561"/>
    </source>
</evidence>
<dbReference type="EC" id="3.5.1.28" evidence="2"/>
<protein>
    <recommendedName>
        <fullName evidence="2">N-acetylmuramoyl-L-alanine amidase</fullName>
        <ecNumber evidence="2">3.5.1.28</ecNumber>
    </recommendedName>
</protein>
<sequence>MKIIFIRLINCVLILMLGIEVYSQDLRIYQTPLEWNKERDSLTIEYLNKRHGIHQDDATIVPTMVVVHWTANDSYEKTMAIFKSPFLNGRPELLNQSRLNVSSQYIIERDGTIFQLLPDTIFARHTIGLNYCAIGIENIGSNSMPLTKKQLNANARLIKYLSAKYPIKYVIGHHEYGQLKNTSLWKETDLNYFTNKIDPGDKFMKGLRRKIRKLKLQKLPTNE</sequence>
<proteinExistence type="predicted"/>
<dbReference type="EMBL" id="JADEYP010000020">
    <property type="protein sequence ID" value="MCA5005711.1"/>
    <property type="molecule type" value="Genomic_DNA"/>
</dbReference>
<comment type="catalytic activity">
    <reaction evidence="1">
        <text>Hydrolyzes the link between N-acetylmuramoyl residues and L-amino acid residues in certain cell-wall glycopeptides.</text>
        <dbReference type="EC" id="3.5.1.28"/>
    </reaction>
</comment>
<dbReference type="InterPro" id="IPR036505">
    <property type="entry name" value="Amidase/PGRP_sf"/>
</dbReference>
<evidence type="ECO:0000256" key="2">
    <source>
        <dbReference type="ARBA" id="ARBA00011901"/>
    </source>
</evidence>
<organism evidence="6 7">
    <name type="scientific">Sphingobacterium bovistauri</name>
    <dbReference type="NCBI Taxonomy" id="2781959"/>
    <lineage>
        <taxon>Bacteria</taxon>
        <taxon>Pseudomonadati</taxon>
        <taxon>Bacteroidota</taxon>
        <taxon>Sphingobacteriia</taxon>
        <taxon>Sphingobacteriales</taxon>
        <taxon>Sphingobacteriaceae</taxon>
        <taxon>Sphingobacterium</taxon>
    </lineage>
</organism>
<dbReference type="PANTHER" id="PTHR30417">
    <property type="entry name" value="N-ACETYLMURAMOYL-L-ALANINE AMIDASE AMID"/>
    <property type="match status" value="1"/>
</dbReference>
<evidence type="ECO:0000259" key="5">
    <source>
        <dbReference type="SMART" id="SM00644"/>
    </source>
</evidence>
<evidence type="ECO:0000256" key="4">
    <source>
        <dbReference type="ARBA" id="ARBA00023316"/>
    </source>
</evidence>
<dbReference type="Pfam" id="PF01510">
    <property type="entry name" value="Amidase_2"/>
    <property type="match status" value="1"/>
</dbReference>
<dbReference type="Gene3D" id="3.40.80.10">
    <property type="entry name" value="Peptidoglycan recognition protein-like"/>
    <property type="match status" value="1"/>
</dbReference>
<reference evidence="6" key="1">
    <citation type="submission" date="2020-10" db="EMBL/GenBank/DDBJ databases">
        <authorList>
            <person name="Lu T."/>
            <person name="Wang Q."/>
            <person name="Han X."/>
        </authorList>
    </citation>
    <scope>NUCLEOTIDE SEQUENCE</scope>
    <source>
        <strain evidence="6">WQ 366</strain>
    </source>
</reference>
<dbReference type="Proteomes" id="UP001165302">
    <property type="component" value="Unassembled WGS sequence"/>
</dbReference>
<gene>
    <name evidence="6" type="ORF">IPZ78_11160</name>
</gene>
<accession>A0ABS7Z8G8</accession>
<dbReference type="RefSeq" id="WP_225553707.1">
    <property type="nucleotide sequence ID" value="NZ_JADEYP010000020.1"/>
</dbReference>
<comment type="caution">
    <text evidence="6">The sequence shown here is derived from an EMBL/GenBank/DDBJ whole genome shotgun (WGS) entry which is preliminary data.</text>
</comment>
<dbReference type="InterPro" id="IPR002502">
    <property type="entry name" value="Amidase_domain"/>
</dbReference>
<feature type="domain" description="N-acetylmuramoyl-L-alanine amidase" evidence="5">
    <location>
        <begin position="48"/>
        <end position="188"/>
    </location>
</feature>
<keyword evidence="7" id="KW-1185">Reference proteome</keyword>
<evidence type="ECO:0000313" key="7">
    <source>
        <dbReference type="Proteomes" id="UP001165302"/>
    </source>
</evidence>
<keyword evidence="4" id="KW-0961">Cell wall biogenesis/degradation</keyword>
<dbReference type="SMART" id="SM00644">
    <property type="entry name" value="Ami_2"/>
    <property type="match status" value="1"/>
</dbReference>
<dbReference type="CDD" id="cd06583">
    <property type="entry name" value="PGRP"/>
    <property type="match status" value="1"/>
</dbReference>
<name>A0ABS7Z8G8_9SPHI</name>